<proteinExistence type="predicted"/>
<reference evidence="1 2" key="1">
    <citation type="journal article" date="2021" name="Appl. Environ. Microbiol.">
        <title>Genetic linkage and physical mapping for an oyster mushroom Pleurotus cornucopiae and QTL analysis for the trait cap color.</title>
        <authorList>
            <person name="Zhang Y."/>
            <person name="Gao W."/>
            <person name="Sonnenberg A."/>
            <person name="Chen Q."/>
            <person name="Zhang J."/>
            <person name="Huang C."/>
        </authorList>
    </citation>
    <scope>NUCLEOTIDE SEQUENCE [LARGE SCALE GENOMIC DNA]</scope>
    <source>
        <strain evidence="1">CCMSSC00406</strain>
    </source>
</reference>
<sequence>MRLSRVTHTAYATKPPPKHLRSPRKWKLGGTGTSVGKFPASNTLINDRRPRSLDRSMAWTIAGSSWNSTGFLSVMLPVVGKPPLLAFTSQLRGLRPRTALTKSELLEPPTE</sequence>
<dbReference type="Proteomes" id="UP000824881">
    <property type="component" value="Unassembled WGS sequence"/>
</dbReference>
<evidence type="ECO:0000313" key="1">
    <source>
        <dbReference type="EMBL" id="KAG9218052.1"/>
    </source>
</evidence>
<accession>A0ACB7IIJ0</accession>
<comment type="caution">
    <text evidence="1">The sequence shown here is derived from an EMBL/GenBank/DDBJ whole genome shotgun (WGS) entry which is preliminary data.</text>
</comment>
<keyword evidence="2" id="KW-1185">Reference proteome</keyword>
<name>A0ACB7IIJ0_PLECO</name>
<gene>
    <name evidence="1" type="ORF">CCMSSC00406_0008829</name>
</gene>
<protein>
    <submittedName>
        <fullName evidence="1">Uncharacterized protein</fullName>
    </submittedName>
</protein>
<organism evidence="1 2">
    <name type="scientific">Pleurotus cornucopiae</name>
    <name type="common">Cornucopia mushroom</name>
    <dbReference type="NCBI Taxonomy" id="5321"/>
    <lineage>
        <taxon>Eukaryota</taxon>
        <taxon>Fungi</taxon>
        <taxon>Dikarya</taxon>
        <taxon>Basidiomycota</taxon>
        <taxon>Agaricomycotina</taxon>
        <taxon>Agaricomycetes</taxon>
        <taxon>Agaricomycetidae</taxon>
        <taxon>Agaricales</taxon>
        <taxon>Pleurotineae</taxon>
        <taxon>Pleurotaceae</taxon>
        <taxon>Pleurotus</taxon>
    </lineage>
</organism>
<evidence type="ECO:0000313" key="2">
    <source>
        <dbReference type="Proteomes" id="UP000824881"/>
    </source>
</evidence>
<dbReference type="EMBL" id="WQMT02000010">
    <property type="protein sequence ID" value="KAG9218052.1"/>
    <property type="molecule type" value="Genomic_DNA"/>
</dbReference>